<organism evidence="2 3">
    <name type="scientific">Prolemur simus</name>
    <name type="common">Greater bamboo lemur</name>
    <name type="synonym">Hapalemur simus</name>
    <dbReference type="NCBI Taxonomy" id="1328070"/>
    <lineage>
        <taxon>Eukaryota</taxon>
        <taxon>Metazoa</taxon>
        <taxon>Chordata</taxon>
        <taxon>Craniata</taxon>
        <taxon>Vertebrata</taxon>
        <taxon>Euteleostomi</taxon>
        <taxon>Mammalia</taxon>
        <taxon>Eutheria</taxon>
        <taxon>Euarchontoglires</taxon>
        <taxon>Primates</taxon>
        <taxon>Strepsirrhini</taxon>
        <taxon>Lemuriformes</taxon>
        <taxon>Lemuridae</taxon>
        <taxon>Prolemur</taxon>
    </lineage>
</organism>
<proteinExistence type="predicted"/>
<dbReference type="PROSITE" id="PS50904">
    <property type="entry name" value="PRELI_MSF1"/>
    <property type="match status" value="1"/>
</dbReference>
<accession>A0A8C9A171</accession>
<dbReference type="InterPro" id="IPR037365">
    <property type="entry name" value="Slowmo/Ups"/>
</dbReference>
<dbReference type="PANTHER" id="PTHR11158">
    <property type="entry name" value="MSF1/PX19 RELATED"/>
    <property type="match status" value="1"/>
</dbReference>
<keyword evidence="3" id="KW-1185">Reference proteome</keyword>
<dbReference type="Ensembl" id="ENSPSMT00000026288.1">
    <property type="protein sequence ID" value="ENSPSMP00000022641.1"/>
    <property type="gene ID" value="ENSPSMG00000016015.1"/>
</dbReference>
<reference evidence="2" key="1">
    <citation type="submission" date="2025-08" db="UniProtKB">
        <authorList>
            <consortium name="Ensembl"/>
        </authorList>
    </citation>
    <scope>IDENTIFICATION</scope>
</reference>
<dbReference type="GeneTree" id="ENSGT00950000185676"/>
<dbReference type="Pfam" id="PF04707">
    <property type="entry name" value="PRELI"/>
    <property type="match status" value="1"/>
</dbReference>
<reference evidence="2" key="2">
    <citation type="submission" date="2025-09" db="UniProtKB">
        <authorList>
            <consortium name="Ensembl"/>
        </authorList>
    </citation>
    <scope>IDENTIFICATION</scope>
</reference>
<evidence type="ECO:0000313" key="2">
    <source>
        <dbReference type="Ensembl" id="ENSPSMP00000022641.1"/>
    </source>
</evidence>
<dbReference type="InterPro" id="IPR006797">
    <property type="entry name" value="PRELI/MSF1_dom"/>
</dbReference>
<dbReference type="AlphaFoldDB" id="A0A8C9A171"/>
<sequence>MELWTSEHIFDHPWETATTATIQKYPNPGNPTTVVVDVLDRLTDPSGKLHSHRLLHTEWDCLPL</sequence>
<evidence type="ECO:0000259" key="1">
    <source>
        <dbReference type="PROSITE" id="PS50904"/>
    </source>
</evidence>
<feature type="domain" description="PRELI/MSF1" evidence="1">
    <location>
        <begin position="1"/>
        <end position="64"/>
    </location>
</feature>
<dbReference type="GO" id="GO:0005758">
    <property type="term" value="C:mitochondrial intermembrane space"/>
    <property type="evidence" value="ECO:0007669"/>
    <property type="project" value="InterPro"/>
</dbReference>
<dbReference type="Proteomes" id="UP000694414">
    <property type="component" value="Unplaced"/>
</dbReference>
<protein>
    <recommendedName>
        <fullName evidence="1">PRELI/MSF1 domain-containing protein</fullName>
    </recommendedName>
</protein>
<evidence type="ECO:0000313" key="3">
    <source>
        <dbReference type="Proteomes" id="UP000694414"/>
    </source>
</evidence>
<name>A0A8C9A171_PROSS</name>